<dbReference type="CDD" id="cd14081">
    <property type="entry name" value="STKc_BRSK1_2"/>
    <property type="match status" value="1"/>
</dbReference>
<evidence type="ECO:0000256" key="2">
    <source>
        <dbReference type="ARBA" id="ARBA00010791"/>
    </source>
</evidence>
<dbReference type="AlphaFoldDB" id="A0A8H7RMB2"/>
<dbReference type="PROSITE" id="PS50011">
    <property type="entry name" value="PROTEIN_KINASE_DOM"/>
    <property type="match status" value="1"/>
</dbReference>
<dbReference type="Gene3D" id="1.10.510.10">
    <property type="entry name" value="Transferase(Phosphotransferase) domain 1"/>
    <property type="match status" value="1"/>
</dbReference>
<feature type="compositionally biased region" description="Low complexity" evidence="13">
    <location>
        <begin position="764"/>
        <end position="784"/>
    </location>
</feature>
<feature type="compositionally biased region" description="Acidic residues" evidence="13">
    <location>
        <begin position="658"/>
        <end position="668"/>
    </location>
</feature>
<keyword evidence="6" id="KW-0808">Transferase</keyword>
<comment type="caution">
    <text evidence="15">The sequence shown here is derived from an EMBL/GenBank/DDBJ whole genome shotgun (WGS) entry which is preliminary data.</text>
</comment>
<dbReference type="EC" id="2.7.11.1" evidence="3"/>
<feature type="region of interest" description="Disordered" evidence="13">
    <location>
        <begin position="810"/>
        <end position="877"/>
    </location>
</feature>
<reference evidence="15" key="1">
    <citation type="submission" date="2020-12" db="EMBL/GenBank/DDBJ databases">
        <title>Metabolic potential, ecology and presence of endohyphal bacteria is reflected in genomic diversity of Mucoromycotina.</title>
        <authorList>
            <person name="Muszewska A."/>
            <person name="Okrasinska A."/>
            <person name="Steczkiewicz K."/>
            <person name="Drgas O."/>
            <person name="Orlowska M."/>
            <person name="Perlinska-Lenart U."/>
            <person name="Aleksandrzak-Piekarczyk T."/>
            <person name="Szatraj K."/>
            <person name="Zielenkiewicz U."/>
            <person name="Pilsyk S."/>
            <person name="Malc E."/>
            <person name="Mieczkowski P."/>
            <person name="Kruszewska J.S."/>
            <person name="Biernat P."/>
            <person name="Pawlowska J."/>
        </authorList>
    </citation>
    <scope>NUCLEOTIDE SEQUENCE</scope>
    <source>
        <strain evidence="15">CBS 226.32</strain>
    </source>
</reference>
<gene>
    <name evidence="15" type="ORF">INT46_002756</name>
</gene>
<dbReference type="GO" id="GO:0004674">
    <property type="term" value="F:protein serine/threonine kinase activity"/>
    <property type="evidence" value="ECO:0007669"/>
    <property type="project" value="UniProtKB-KW"/>
</dbReference>
<accession>A0A8H7RMB2</accession>
<feature type="compositionally biased region" description="Polar residues" evidence="13">
    <location>
        <begin position="22"/>
        <end position="39"/>
    </location>
</feature>
<evidence type="ECO:0000256" key="13">
    <source>
        <dbReference type="SAM" id="MobiDB-lite"/>
    </source>
</evidence>
<dbReference type="FunFam" id="1.10.510.10:FF:000394">
    <property type="entry name" value="Serine/threonine-protein kinase HSL1"/>
    <property type="match status" value="1"/>
</dbReference>
<evidence type="ECO:0000256" key="10">
    <source>
        <dbReference type="ARBA" id="ARBA00047899"/>
    </source>
</evidence>
<feature type="region of interest" description="Disordered" evidence="13">
    <location>
        <begin position="550"/>
        <end position="685"/>
    </location>
</feature>
<feature type="domain" description="Protein kinase" evidence="14">
    <location>
        <begin position="74"/>
        <end position="329"/>
    </location>
</feature>
<dbReference type="GO" id="GO:0005524">
    <property type="term" value="F:ATP binding"/>
    <property type="evidence" value="ECO:0007669"/>
    <property type="project" value="UniProtKB-UniRule"/>
</dbReference>
<dbReference type="InterPro" id="IPR000719">
    <property type="entry name" value="Prot_kinase_dom"/>
</dbReference>
<feature type="region of interest" description="Disordered" evidence="13">
    <location>
        <begin position="699"/>
        <end position="798"/>
    </location>
</feature>
<comment type="subcellular location">
    <subcellularLocation>
        <location evidence="1">Bud neck</location>
    </subcellularLocation>
</comment>
<comment type="catalytic activity">
    <reaction evidence="11">
        <text>L-seryl-[protein] + ATP = O-phospho-L-seryl-[protein] + ADP + H(+)</text>
        <dbReference type="Rhea" id="RHEA:17989"/>
        <dbReference type="Rhea" id="RHEA-COMP:9863"/>
        <dbReference type="Rhea" id="RHEA-COMP:11604"/>
        <dbReference type="ChEBI" id="CHEBI:15378"/>
        <dbReference type="ChEBI" id="CHEBI:29999"/>
        <dbReference type="ChEBI" id="CHEBI:30616"/>
        <dbReference type="ChEBI" id="CHEBI:83421"/>
        <dbReference type="ChEBI" id="CHEBI:456216"/>
        <dbReference type="EC" id="2.7.11.1"/>
    </reaction>
</comment>
<comment type="similarity">
    <text evidence="2">Belongs to the protein kinase superfamily. CAMK Ser/Thr protein kinase family. NIM1 subfamily.</text>
</comment>
<protein>
    <recommendedName>
        <fullName evidence="3">non-specific serine/threonine protein kinase</fullName>
        <ecNumber evidence="3">2.7.11.1</ecNumber>
    </recommendedName>
</protein>
<sequence>MASFTPDQPQPYFYPPTIPEYQRSNPNSRRASAATVTTHSSNRSSRSVRDRRRSSGAISTHSQQQKPKKCIGDYVVGKTLGKGASGRVKLGVHRHTGEQVAIKIISKAHLAANPAIEKAVRREIAIMKLIHHPNVMSLIDVIDDPASSDLYLILEYVEGGELFEYLVSKGRLGEAEARHHFQQIILGLDYCHHHLICHRDLKPENLLLNSRNSIKIADFGMASLQPLGSMLETSCGSPHYASPEIVAGMPYNGSSCDIWSCGVILYALLTGHLPFDDENIRQLLKKVKSGKYIMPDNISRSAQDLIRRILVVDPSKRLNMQQIMSHPWFRETEPINISVLPIPPTEKEIGQPVSDASEIDDRILETIKFLWGESNNQAVINALIQKEHNMQKVVYVLLQQHAERYWQADHDDESDDDTEDAYSDIPRRRYRTIGHRTERDRRCLSMVDTNSNTINAGSATAARKSTAAFVGSRPVAPWMQSDSSVPATPVQSKPDVLRRYSAATIRSERAPTFVAEDLPASPAILLDEKKSKMKKSETFYARFVKNVLSPSRRQSKDARNTEVPPSASQQSNNSTAANTTSTTTPPSPITPTPTLKPIATTLVGTLRRKNPFNRTPINTTDFAISSTSMKEPTSPNVPPKSTLRPTSHILQRNKINPSDEDTEEEDTTIEQQQKESYKSNKSATLSAKRLSLRIPNAFKNDSTINSSTKKFGFTLGSNSRKQRKRLDLSLFQTEQPQKQEKISTITSSKKTLVSDSSLLPPPALSDGSTLSSSSSSTCSSTHSSYYQASTPNAQKLPPTFKSVINKQSNNNVFAAGNPRRSSQVSFKSMDRRGSNLSTSTLAQQQQQQQQQNNNNRPTTPSLLSNSSTIASPINNNNNSIPSQPAKVSWLNNLFFFKQPKVCSLVVYSTHTAGILRSLHRLMNKTNEARFYEKCDRTGATRYKAEIKTKLQDGLKQRQVKCRIDLIMSDLDPQSCVVQFTQQQGDAVLLNSTIQLLHEAILKEYPCPSNIILASESYKEMDSVITLGTLVEDY</sequence>
<name>A0A8H7RMB2_9FUNG</name>
<evidence type="ECO:0000256" key="1">
    <source>
        <dbReference type="ARBA" id="ARBA00004266"/>
    </source>
</evidence>
<dbReference type="OrthoDB" id="504170at2759"/>
<proteinExistence type="inferred from homology"/>
<dbReference type="PANTHER" id="PTHR24346:SF82">
    <property type="entry name" value="KP78A-RELATED"/>
    <property type="match status" value="1"/>
</dbReference>
<evidence type="ECO:0000313" key="16">
    <source>
        <dbReference type="Proteomes" id="UP000650833"/>
    </source>
</evidence>
<feature type="compositionally biased region" description="Low complexity" evidence="13">
    <location>
        <begin position="592"/>
        <end position="602"/>
    </location>
</feature>
<evidence type="ECO:0000256" key="11">
    <source>
        <dbReference type="ARBA" id="ARBA00048679"/>
    </source>
</evidence>
<keyword evidence="9 12" id="KW-0067">ATP-binding</keyword>
<dbReference type="Pfam" id="PF00069">
    <property type="entry name" value="Pkinase"/>
    <property type="match status" value="1"/>
</dbReference>
<dbReference type="Proteomes" id="UP000650833">
    <property type="component" value="Unassembled WGS sequence"/>
</dbReference>
<evidence type="ECO:0000256" key="3">
    <source>
        <dbReference type="ARBA" id="ARBA00012513"/>
    </source>
</evidence>
<feature type="compositionally biased region" description="Polar residues" evidence="13">
    <location>
        <begin position="56"/>
        <end position="65"/>
    </location>
</feature>
<keyword evidence="4" id="KW-0723">Serine/threonine-protein kinase</keyword>
<evidence type="ECO:0000256" key="4">
    <source>
        <dbReference type="ARBA" id="ARBA00022527"/>
    </source>
</evidence>
<feature type="region of interest" description="Disordered" evidence="13">
    <location>
        <begin position="1"/>
        <end position="66"/>
    </location>
</feature>
<feature type="compositionally biased region" description="Low complexity" evidence="13">
    <location>
        <begin position="843"/>
        <end position="877"/>
    </location>
</feature>
<dbReference type="SMART" id="SM00220">
    <property type="entry name" value="S_TKc"/>
    <property type="match status" value="1"/>
</dbReference>
<dbReference type="GO" id="GO:0035556">
    <property type="term" value="P:intracellular signal transduction"/>
    <property type="evidence" value="ECO:0007669"/>
    <property type="project" value="TreeGrafter"/>
</dbReference>
<organism evidence="15 16">
    <name type="scientific">Mucor plumbeus</name>
    <dbReference type="NCBI Taxonomy" id="97098"/>
    <lineage>
        <taxon>Eukaryota</taxon>
        <taxon>Fungi</taxon>
        <taxon>Fungi incertae sedis</taxon>
        <taxon>Mucoromycota</taxon>
        <taxon>Mucoromycotina</taxon>
        <taxon>Mucoromycetes</taxon>
        <taxon>Mucorales</taxon>
        <taxon>Mucorineae</taxon>
        <taxon>Mucoraceae</taxon>
        <taxon>Mucor</taxon>
    </lineage>
</organism>
<dbReference type="InterPro" id="IPR008271">
    <property type="entry name" value="Ser/Thr_kinase_AS"/>
</dbReference>
<comment type="catalytic activity">
    <reaction evidence="10">
        <text>L-threonyl-[protein] + ATP = O-phospho-L-threonyl-[protein] + ADP + H(+)</text>
        <dbReference type="Rhea" id="RHEA:46608"/>
        <dbReference type="Rhea" id="RHEA-COMP:11060"/>
        <dbReference type="Rhea" id="RHEA-COMP:11605"/>
        <dbReference type="ChEBI" id="CHEBI:15378"/>
        <dbReference type="ChEBI" id="CHEBI:30013"/>
        <dbReference type="ChEBI" id="CHEBI:30616"/>
        <dbReference type="ChEBI" id="CHEBI:61977"/>
        <dbReference type="ChEBI" id="CHEBI:456216"/>
        <dbReference type="EC" id="2.7.11.1"/>
    </reaction>
</comment>
<evidence type="ECO:0000256" key="5">
    <source>
        <dbReference type="ARBA" id="ARBA00022553"/>
    </source>
</evidence>
<feature type="compositionally biased region" description="Polar residues" evidence="13">
    <location>
        <begin position="612"/>
        <end position="634"/>
    </location>
</feature>
<feature type="binding site" evidence="12">
    <location>
        <position position="103"/>
    </location>
    <ligand>
        <name>ATP</name>
        <dbReference type="ChEBI" id="CHEBI:30616"/>
    </ligand>
</feature>
<keyword evidence="16" id="KW-1185">Reference proteome</keyword>
<dbReference type="PROSITE" id="PS00107">
    <property type="entry name" value="PROTEIN_KINASE_ATP"/>
    <property type="match status" value="1"/>
</dbReference>
<evidence type="ECO:0000256" key="9">
    <source>
        <dbReference type="ARBA" id="ARBA00022840"/>
    </source>
</evidence>
<dbReference type="EMBL" id="JAEPRC010000035">
    <property type="protein sequence ID" value="KAG2213604.1"/>
    <property type="molecule type" value="Genomic_DNA"/>
</dbReference>
<evidence type="ECO:0000256" key="8">
    <source>
        <dbReference type="ARBA" id="ARBA00022777"/>
    </source>
</evidence>
<evidence type="ECO:0000256" key="12">
    <source>
        <dbReference type="PROSITE-ProRule" id="PRU10141"/>
    </source>
</evidence>
<evidence type="ECO:0000256" key="6">
    <source>
        <dbReference type="ARBA" id="ARBA00022679"/>
    </source>
</evidence>
<keyword evidence="8" id="KW-0418">Kinase</keyword>
<dbReference type="GO" id="GO:0005940">
    <property type="term" value="C:septin ring"/>
    <property type="evidence" value="ECO:0007669"/>
    <property type="project" value="UniProtKB-ARBA"/>
</dbReference>
<feature type="compositionally biased region" description="Pro residues" evidence="13">
    <location>
        <begin position="8"/>
        <end position="18"/>
    </location>
</feature>
<evidence type="ECO:0000259" key="14">
    <source>
        <dbReference type="PROSITE" id="PS50011"/>
    </source>
</evidence>
<keyword evidence="5" id="KW-0597">Phosphoprotein</keyword>
<evidence type="ECO:0000256" key="7">
    <source>
        <dbReference type="ARBA" id="ARBA00022741"/>
    </source>
</evidence>
<dbReference type="InterPro" id="IPR011009">
    <property type="entry name" value="Kinase-like_dom_sf"/>
</dbReference>
<feature type="compositionally biased region" description="Polar residues" evidence="13">
    <location>
        <begin position="730"/>
        <end position="755"/>
    </location>
</feature>
<dbReference type="GO" id="GO:0005935">
    <property type="term" value="C:cellular bud neck"/>
    <property type="evidence" value="ECO:0007669"/>
    <property type="project" value="UniProtKB-SubCell"/>
</dbReference>
<dbReference type="SUPFAM" id="SSF56112">
    <property type="entry name" value="Protein kinase-like (PK-like)"/>
    <property type="match status" value="1"/>
</dbReference>
<feature type="compositionally biased region" description="Polar residues" evidence="13">
    <location>
        <begin position="699"/>
        <end position="719"/>
    </location>
</feature>
<keyword evidence="7 12" id="KW-0547">Nucleotide-binding</keyword>
<dbReference type="InterPro" id="IPR017441">
    <property type="entry name" value="Protein_kinase_ATP_BS"/>
</dbReference>
<dbReference type="PANTHER" id="PTHR24346">
    <property type="entry name" value="MAP/MICROTUBULE AFFINITY-REGULATING KINASE"/>
    <property type="match status" value="1"/>
</dbReference>
<feature type="compositionally biased region" description="Low complexity" evidence="13">
    <location>
        <begin position="564"/>
        <end position="584"/>
    </location>
</feature>
<evidence type="ECO:0000313" key="15">
    <source>
        <dbReference type="EMBL" id="KAG2213604.1"/>
    </source>
</evidence>
<feature type="compositionally biased region" description="Polar residues" evidence="13">
    <location>
        <begin position="643"/>
        <end position="656"/>
    </location>
</feature>
<dbReference type="PROSITE" id="PS00108">
    <property type="entry name" value="PROTEIN_KINASE_ST"/>
    <property type="match status" value="1"/>
</dbReference>
<dbReference type="FunFam" id="3.30.200.20:FF:000003">
    <property type="entry name" value="Non-specific serine/threonine protein kinase"/>
    <property type="match status" value="1"/>
</dbReference>